<dbReference type="InterPro" id="IPR018606">
    <property type="entry name" value="Arb1"/>
</dbReference>
<dbReference type="EMBL" id="JAPWDO010000003">
    <property type="protein sequence ID" value="KAJ5479250.1"/>
    <property type="molecule type" value="Genomic_DNA"/>
</dbReference>
<keyword evidence="3" id="KW-1185">Reference proteome</keyword>
<organism evidence="2 3">
    <name type="scientific">Penicillium desertorum</name>
    <dbReference type="NCBI Taxonomy" id="1303715"/>
    <lineage>
        <taxon>Eukaryota</taxon>
        <taxon>Fungi</taxon>
        <taxon>Dikarya</taxon>
        <taxon>Ascomycota</taxon>
        <taxon>Pezizomycotina</taxon>
        <taxon>Eurotiomycetes</taxon>
        <taxon>Eurotiomycetidae</taxon>
        <taxon>Eurotiales</taxon>
        <taxon>Aspergillaceae</taxon>
        <taxon>Penicillium</taxon>
    </lineage>
</organism>
<name>A0A9W9WYU2_9EURO</name>
<feature type="compositionally biased region" description="Basic residues" evidence="1">
    <location>
        <begin position="194"/>
        <end position="207"/>
    </location>
</feature>
<feature type="region of interest" description="Disordered" evidence="1">
    <location>
        <begin position="750"/>
        <end position="783"/>
    </location>
</feature>
<evidence type="ECO:0000313" key="2">
    <source>
        <dbReference type="EMBL" id="KAJ5479250.1"/>
    </source>
</evidence>
<feature type="compositionally biased region" description="Basic and acidic residues" evidence="1">
    <location>
        <begin position="172"/>
        <end position="181"/>
    </location>
</feature>
<evidence type="ECO:0000313" key="3">
    <source>
        <dbReference type="Proteomes" id="UP001147760"/>
    </source>
</evidence>
<reference evidence="2" key="2">
    <citation type="journal article" date="2023" name="IMA Fungus">
        <title>Comparative genomic study of the Penicillium genus elucidates a diverse pangenome and 15 lateral gene transfer events.</title>
        <authorList>
            <person name="Petersen C."/>
            <person name="Sorensen T."/>
            <person name="Nielsen M.R."/>
            <person name="Sondergaard T.E."/>
            <person name="Sorensen J.L."/>
            <person name="Fitzpatrick D.A."/>
            <person name="Frisvad J.C."/>
            <person name="Nielsen K.L."/>
        </authorList>
    </citation>
    <scope>NUCLEOTIDE SEQUENCE</scope>
    <source>
        <strain evidence="2">IBT 17660</strain>
    </source>
</reference>
<feature type="compositionally biased region" description="Basic and acidic residues" evidence="1">
    <location>
        <begin position="1"/>
        <end position="12"/>
    </location>
</feature>
<feature type="compositionally biased region" description="Basic and acidic residues" evidence="1">
    <location>
        <begin position="750"/>
        <end position="770"/>
    </location>
</feature>
<feature type="region of interest" description="Disordered" evidence="1">
    <location>
        <begin position="825"/>
        <end position="894"/>
    </location>
</feature>
<feature type="compositionally biased region" description="Basic and acidic residues" evidence="1">
    <location>
        <begin position="870"/>
        <end position="886"/>
    </location>
</feature>
<feature type="compositionally biased region" description="Polar residues" evidence="1">
    <location>
        <begin position="854"/>
        <end position="868"/>
    </location>
</feature>
<feature type="region of interest" description="Disordered" evidence="1">
    <location>
        <begin position="1"/>
        <end position="223"/>
    </location>
</feature>
<evidence type="ECO:0008006" key="4">
    <source>
        <dbReference type="Google" id="ProtNLM"/>
    </source>
</evidence>
<evidence type="ECO:0000256" key="1">
    <source>
        <dbReference type="SAM" id="MobiDB-lite"/>
    </source>
</evidence>
<accession>A0A9W9WYU2</accession>
<proteinExistence type="predicted"/>
<comment type="caution">
    <text evidence="2">The sequence shown here is derived from an EMBL/GenBank/DDBJ whole genome shotgun (WGS) entry which is preliminary data.</text>
</comment>
<protein>
    <recommendedName>
        <fullName evidence="4">Argonaute complex, subunit Arb1</fullName>
    </recommendedName>
</protein>
<dbReference type="GO" id="GO:0033167">
    <property type="term" value="C:ARC complex"/>
    <property type="evidence" value="ECO:0007669"/>
    <property type="project" value="InterPro"/>
</dbReference>
<feature type="region of interest" description="Disordered" evidence="1">
    <location>
        <begin position="679"/>
        <end position="704"/>
    </location>
</feature>
<sequence>MDKSPEPTREDDLSTANQPLTSSGSEEHNKSTEAMTGDCVTGNPGPTPQDEEHAEATKERSSTSSPESRSKRHRSSIKHARVTFLDSDTLAEPELKKSEVGSKTEHNPEESLAGLDQEPNKYASQVHAGADLGGASPKAIDSAVATKEPENTTDNSDVNNGPKSENAPKIGFKHDPDEERVLANVELDDGSSSKSKKNKKNKRRPKSQRGENAPSGFEPFYADAPMTPKEAEENKSIYDSALPILDRIDEGIKRFLYKRRLEPYRRKVFLKYLQYGGVSVGPNHSQGVTPSELKEMTKEEAMQARCTTATFPKRGKPYPISFNDVATGYLTGFYMGHYNPDTEEEIKVCTDTMKNFFTYLLYHDVCPEQKEDLEEARRTCDRAAKELWMNQQLVHHGGPGDFNRGCSVLFGGYYFGDVHDPEAWQNVRHFDGKVFTIEMARKAVKYGVAIAGNDRTARKFKILADLDMIEAEKVPDIDGFEVISVEEPSEETIGLYRELAPDLGPVGKIRAKEFRDPARGPFDLTPWEKVDWDAGFAPTYEFEFLVEPDLFPYILPGMKIISDVYETNFGQYYFDEILSVLPSFYKFMYNDWMMDYVVPAPIKYIPDEEEVARRRAKESIMRPPEPTPAEWAMHMMAHEIDWVIRPGQTVMDAVWQMIHTLERFGWDMEEVKDLLGLVDPNPLKSKERATGGDQRPMRLSNEPRDIPLFETPEQALNRTIGYFQNPERIKPVIAPEVIAKILKQKKERLEKEQAQKEAKASNAQKFEKNQGAEGQPNPDIPPEAMAYFMKSVKKQIEKEQAKKGAETPITPELIQKFVKKTMEHVEKEVAKRKAQTSDGRKSAKTQEPEGQPNLGATDSQATQTTSGDQKAAKKQESEGQPKRGPTDKATQTFG</sequence>
<reference evidence="2" key="1">
    <citation type="submission" date="2022-12" db="EMBL/GenBank/DDBJ databases">
        <authorList>
            <person name="Petersen C."/>
        </authorList>
    </citation>
    <scope>NUCLEOTIDE SEQUENCE</scope>
    <source>
        <strain evidence="2">IBT 17660</strain>
    </source>
</reference>
<feature type="compositionally biased region" description="Polar residues" evidence="1">
    <location>
        <begin position="14"/>
        <end position="24"/>
    </location>
</feature>
<feature type="compositionally biased region" description="Basic and acidic residues" evidence="1">
    <location>
        <begin position="838"/>
        <end position="847"/>
    </location>
</feature>
<feature type="compositionally biased region" description="Basic and acidic residues" evidence="1">
    <location>
        <begin position="50"/>
        <end position="61"/>
    </location>
</feature>
<feature type="compositionally biased region" description="Basic and acidic residues" evidence="1">
    <location>
        <begin position="93"/>
        <end position="109"/>
    </location>
</feature>
<gene>
    <name evidence="2" type="ORF">N7530_004759</name>
</gene>
<dbReference type="Pfam" id="PF09692">
    <property type="entry name" value="Arb1"/>
    <property type="match status" value="1"/>
</dbReference>
<dbReference type="AlphaFoldDB" id="A0A9W9WYU2"/>
<dbReference type="GO" id="GO:0031047">
    <property type="term" value="P:regulatory ncRNA-mediated gene silencing"/>
    <property type="evidence" value="ECO:0007669"/>
    <property type="project" value="InterPro"/>
</dbReference>
<feature type="compositionally biased region" description="Basic residues" evidence="1">
    <location>
        <begin position="70"/>
        <end position="81"/>
    </location>
</feature>
<dbReference type="Proteomes" id="UP001147760">
    <property type="component" value="Unassembled WGS sequence"/>
</dbReference>
<feature type="compositionally biased region" description="Polar residues" evidence="1">
    <location>
        <begin position="152"/>
        <end position="163"/>
    </location>
</feature>
<dbReference type="OrthoDB" id="435402at2759"/>